<reference evidence="1" key="1">
    <citation type="submission" date="2023-06" db="EMBL/GenBank/DDBJ databases">
        <title>Complete and circular genome of Acidithiobacillus ferrianus DSM 107098.</title>
        <authorList>
            <person name="Norris P.R."/>
            <person name="Falagan C."/>
            <person name="Moya-Beltran A."/>
            <person name="Castro M."/>
            <person name="Quatrini R."/>
            <person name="Johnson D.B."/>
        </authorList>
    </citation>
    <scope>NUCLEOTIDE SEQUENCE</scope>
    <source>
        <strain evidence="1">MG</strain>
    </source>
</reference>
<organism evidence="1 2">
    <name type="scientific">Acidithiobacillus ferrianus</name>
    <dbReference type="NCBI Taxonomy" id="2678518"/>
    <lineage>
        <taxon>Bacteria</taxon>
        <taxon>Pseudomonadati</taxon>
        <taxon>Pseudomonadota</taxon>
        <taxon>Acidithiobacillia</taxon>
        <taxon>Acidithiobacillales</taxon>
        <taxon>Acidithiobacillaceae</taxon>
        <taxon>Acidithiobacillus</taxon>
    </lineage>
</organism>
<dbReference type="Proteomes" id="UP000470022">
    <property type="component" value="Chromosome"/>
</dbReference>
<evidence type="ECO:0000313" key="1">
    <source>
        <dbReference type="EMBL" id="XRI70625.1"/>
    </source>
</evidence>
<name>A0ACD5HBD1_9PROT</name>
<protein>
    <submittedName>
        <fullName evidence="1">Dihydrofolate reductase family protein</fullName>
    </submittedName>
</protein>
<dbReference type="EMBL" id="CP127523">
    <property type="protein sequence ID" value="XRI70625.1"/>
    <property type="molecule type" value="Genomic_DNA"/>
</dbReference>
<proteinExistence type="predicted"/>
<accession>A0ACD5HBD1</accession>
<evidence type="ECO:0000313" key="2">
    <source>
        <dbReference type="Proteomes" id="UP000470022"/>
    </source>
</evidence>
<keyword evidence="2" id="KW-1185">Reference proteome</keyword>
<gene>
    <name evidence="1" type="ORF">GL267_014400</name>
</gene>
<sequence length="125" mass="13845">MSPFTARLNDIRKYVVSTTLDEPLPWKNSILIKDDVPRALEKLKAEQDKDAVVFGSGLLVQSLMRWKLMDELTLLIHPLILGSGRRLFPSGGVSAVLQLRNAKTTSNGVVIATYQPANPQPPPLR</sequence>